<dbReference type="SUPFAM" id="SSF51735">
    <property type="entry name" value="NAD(P)-binding Rossmann-fold domains"/>
    <property type="match status" value="1"/>
</dbReference>
<feature type="domain" description="NAD-dependent epimerase/dehydratase" evidence="1">
    <location>
        <begin position="6"/>
        <end position="208"/>
    </location>
</feature>
<evidence type="ECO:0000313" key="3">
    <source>
        <dbReference type="Proteomes" id="UP000051291"/>
    </source>
</evidence>
<dbReference type="InterPro" id="IPR001509">
    <property type="entry name" value="Epimerase_deHydtase"/>
</dbReference>
<organism evidence="2 3">
    <name type="scientific">Ligilactobacillus araffinosus DSM 20653</name>
    <dbReference type="NCBI Taxonomy" id="1423820"/>
    <lineage>
        <taxon>Bacteria</taxon>
        <taxon>Bacillati</taxon>
        <taxon>Bacillota</taxon>
        <taxon>Bacilli</taxon>
        <taxon>Lactobacillales</taxon>
        <taxon>Lactobacillaceae</taxon>
        <taxon>Ligilactobacillus</taxon>
    </lineage>
</organism>
<gene>
    <name evidence="2" type="ORF">FC64_GL000222</name>
</gene>
<name>A0A0R1ZE13_9LACO</name>
<keyword evidence="3" id="KW-1185">Reference proteome</keyword>
<dbReference type="AlphaFoldDB" id="A0A0R1ZE13"/>
<evidence type="ECO:0000313" key="2">
    <source>
        <dbReference type="EMBL" id="KRM52941.1"/>
    </source>
</evidence>
<dbReference type="InterPro" id="IPR050177">
    <property type="entry name" value="Lipid_A_modif_metabolic_enz"/>
</dbReference>
<dbReference type="Pfam" id="PF01370">
    <property type="entry name" value="Epimerase"/>
    <property type="match status" value="1"/>
</dbReference>
<dbReference type="Proteomes" id="UP000051291">
    <property type="component" value="Unassembled WGS sequence"/>
</dbReference>
<dbReference type="STRING" id="1423820.FC64_GL000222"/>
<dbReference type="PANTHER" id="PTHR43245">
    <property type="entry name" value="BIFUNCTIONAL POLYMYXIN RESISTANCE PROTEIN ARNA"/>
    <property type="match status" value="1"/>
</dbReference>
<evidence type="ECO:0000259" key="1">
    <source>
        <dbReference type="Pfam" id="PF01370"/>
    </source>
</evidence>
<dbReference type="Gene3D" id="3.40.50.720">
    <property type="entry name" value="NAD(P)-binding Rossmann-like Domain"/>
    <property type="match status" value="1"/>
</dbReference>
<accession>A0A0R1ZE13</accession>
<dbReference type="RefSeq" id="WP_057906377.1">
    <property type="nucleotide sequence ID" value="NZ_AYYZ01000012.1"/>
</dbReference>
<sequence>MKFNKVFVLGGTGFLGYHTIKELLNNDIKVKTLSLPPKKDTVIKEDNPLEGMDTVECLVGNINEMNDQEVIEMLSDCDGFIYAAGADERIQAEIPAKRFYYEANVLPTQRMVRLACQAGLRKFVVFGSYFAEMAERYPETGLKDSPYINTRLLQEQVAFAEGEGKIEVCGLRLPYIFGTMKERMPLWQMFVDRIRDNDVYPVFKGGTACVTATQVGQAAVGALLYGHHRETFAIGDINMTYEEFANIIKEELGTNTQIPVITLEEGLPTYKELDQNLAEQNRESGIHMEMIAHVQQKFCYLNWADTFPKLHVKREDIRKELRKTIRYIIELESQQ</sequence>
<protein>
    <recommendedName>
        <fullName evidence="1">NAD-dependent epimerase/dehydratase domain-containing protein</fullName>
    </recommendedName>
</protein>
<proteinExistence type="predicted"/>
<comment type="caution">
    <text evidence="2">The sequence shown here is derived from an EMBL/GenBank/DDBJ whole genome shotgun (WGS) entry which is preliminary data.</text>
</comment>
<dbReference type="PATRIC" id="fig|1423820.4.peg.224"/>
<dbReference type="EMBL" id="AYYZ01000012">
    <property type="protein sequence ID" value="KRM52941.1"/>
    <property type="molecule type" value="Genomic_DNA"/>
</dbReference>
<dbReference type="InterPro" id="IPR036291">
    <property type="entry name" value="NAD(P)-bd_dom_sf"/>
</dbReference>
<reference evidence="2 3" key="1">
    <citation type="journal article" date="2015" name="Genome Announc.">
        <title>Expanding the biotechnology potential of lactobacilli through comparative genomics of 213 strains and associated genera.</title>
        <authorList>
            <person name="Sun Z."/>
            <person name="Harris H.M."/>
            <person name="McCann A."/>
            <person name="Guo C."/>
            <person name="Argimon S."/>
            <person name="Zhang W."/>
            <person name="Yang X."/>
            <person name="Jeffery I.B."/>
            <person name="Cooney J.C."/>
            <person name="Kagawa T.F."/>
            <person name="Liu W."/>
            <person name="Song Y."/>
            <person name="Salvetti E."/>
            <person name="Wrobel A."/>
            <person name="Rasinkangas P."/>
            <person name="Parkhill J."/>
            <person name="Rea M.C."/>
            <person name="O'Sullivan O."/>
            <person name="Ritari J."/>
            <person name="Douillard F.P."/>
            <person name="Paul Ross R."/>
            <person name="Yang R."/>
            <person name="Briner A.E."/>
            <person name="Felis G.E."/>
            <person name="de Vos W.M."/>
            <person name="Barrangou R."/>
            <person name="Klaenhammer T.R."/>
            <person name="Caufield P.W."/>
            <person name="Cui Y."/>
            <person name="Zhang H."/>
            <person name="O'Toole P.W."/>
        </authorList>
    </citation>
    <scope>NUCLEOTIDE SEQUENCE [LARGE SCALE GENOMIC DNA]</scope>
    <source>
        <strain evidence="2 3">DSM 20653</strain>
    </source>
</reference>